<feature type="active site" evidence="1">
    <location>
        <position position="44"/>
    </location>
</feature>
<dbReference type="InterPro" id="IPR029069">
    <property type="entry name" value="HotDog_dom_sf"/>
</dbReference>
<organism evidence="3 4">
    <name type="scientific">Paenisporosarcina antarctica</name>
    <dbReference type="NCBI Taxonomy" id="417367"/>
    <lineage>
        <taxon>Bacteria</taxon>
        <taxon>Bacillati</taxon>
        <taxon>Bacillota</taxon>
        <taxon>Bacilli</taxon>
        <taxon>Bacillales</taxon>
        <taxon>Caryophanaceae</taxon>
        <taxon>Paenisporosarcina</taxon>
    </lineage>
</organism>
<dbReference type="Pfam" id="PF22636">
    <property type="entry name" value="FlK"/>
    <property type="match status" value="1"/>
</dbReference>
<evidence type="ECO:0000259" key="2">
    <source>
        <dbReference type="Pfam" id="PF22636"/>
    </source>
</evidence>
<feature type="domain" description="Fluoroacetyl-CoA-specific thioesterase-like" evidence="2">
    <location>
        <begin position="17"/>
        <end position="120"/>
    </location>
</feature>
<reference evidence="3 4" key="1">
    <citation type="submission" date="2019-03" db="EMBL/GenBank/DDBJ databases">
        <title>Complete genome sequence of Paenisporosarcina antarctica CGMCC 1.6503T.</title>
        <authorList>
            <person name="Rong J.-C."/>
            <person name="Chi N.-Y."/>
            <person name="Zhang Q.-F."/>
        </authorList>
    </citation>
    <scope>NUCLEOTIDE SEQUENCE [LARGE SCALE GENOMIC DNA]</scope>
    <source>
        <strain evidence="3 4">CGMCC 1.6503</strain>
    </source>
</reference>
<dbReference type="PANTHER" id="PTHR36934">
    <property type="entry name" value="BLR0278 PROTEIN"/>
    <property type="match status" value="1"/>
</dbReference>
<dbReference type="InterPro" id="IPR025540">
    <property type="entry name" value="FlK"/>
</dbReference>
<name>A0A4P6ZYG0_9BACL</name>
<dbReference type="InterPro" id="IPR054485">
    <property type="entry name" value="FlK-like_dom"/>
</dbReference>
<gene>
    <name evidence="3" type="ORF">E2636_08205</name>
</gene>
<accession>A0A4P6ZYG0</accession>
<dbReference type="PANTHER" id="PTHR36934:SF1">
    <property type="entry name" value="THIOESTERASE DOMAIN-CONTAINING PROTEIN"/>
    <property type="match status" value="1"/>
</dbReference>
<dbReference type="Gene3D" id="3.10.129.10">
    <property type="entry name" value="Hotdog Thioesterase"/>
    <property type="match status" value="1"/>
</dbReference>
<dbReference type="EMBL" id="CP038015">
    <property type="protein sequence ID" value="QBP41109.1"/>
    <property type="molecule type" value="Genomic_DNA"/>
</dbReference>
<protein>
    <submittedName>
        <fullName evidence="3">Thioesterase</fullName>
    </submittedName>
</protein>
<dbReference type="PIRSF" id="PIRSF014972">
    <property type="entry name" value="FlK"/>
    <property type="match status" value="1"/>
</dbReference>
<evidence type="ECO:0000256" key="1">
    <source>
        <dbReference type="PIRSR" id="PIRSR014972-1"/>
    </source>
</evidence>
<feature type="active site" evidence="1">
    <location>
        <position position="36"/>
    </location>
</feature>
<dbReference type="RefSeq" id="WP_134209766.1">
    <property type="nucleotide sequence ID" value="NZ_CP038015.1"/>
</dbReference>
<proteinExistence type="predicted"/>
<dbReference type="SUPFAM" id="SSF54637">
    <property type="entry name" value="Thioesterase/thiol ester dehydrase-isomerase"/>
    <property type="match status" value="1"/>
</dbReference>
<dbReference type="KEGG" id="panc:E2636_08205"/>
<dbReference type="AlphaFoldDB" id="A0A4P6ZYG0"/>
<evidence type="ECO:0000313" key="3">
    <source>
        <dbReference type="EMBL" id="QBP41109.1"/>
    </source>
</evidence>
<dbReference type="Proteomes" id="UP000294292">
    <property type="component" value="Chromosome"/>
</dbReference>
<evidence type="ECO:0000313" key="4">
    <source>
        <dbReference type="Proteomes" id="UP000294292"/>
    </source>
</evidence>
<keyword evidence="4" id="KW-1185">Reference proteome</keyword>
<sequence>MKPGMEVGRKESIEIIVTEDMYAAFEGKVVHPVYSTVAMTYHMEWVSRKIILPFLESHEEGMGASVQLKHVAASPLGSTVTLTATLVELRDNIVLTKILAENQLGVIGKGEVKQVILPKEKITEKLKQATFLIKNK</sequence>
<dbReference type="OrthoDB" id="6902891at2"/>
<feature type="active site" evidence="1">
    <location>
        <position position="70"/>
    </location>
</feature>